<evidence type="ECO:0008006" key="2">
    <source>
        <dbReference type="Google" id="ProtNLM"/>
    </source>
</evidence>
<gene>
    <name evidence="1" type="ORF">Tci_527666</name>
</gene>
<reference evidence="1" key="1">
    <citation type="journal article" date="2019" name="Sci. Rep.">
        <title>Draft genome of Tanacetum cinerariifolium, the natural source of mosquito coil.</title>
        <authorList>
            <person name="Yamashiro T."/>
            <person name="Shiraishi A."/>
            <person name="Satake H."/>
            <person name="Nakayama K."/>
        </authorList>
    </citation>
    <scope>NUCLEOTIDE SEQUENCE</scope>
</reference>
<comment type="caution">
    <text evidence="1">The sequence shown here is derived from an EMBL/GenBank/DDBJ whole genome shotgun (WGS) entry which is preliminary data.</text>
</comment>
<evidence type="ECO:0000313" key="1">
    <source>
        <dbReference type="EMBL" id="GEZ55693.1"/>
    </source>
</evidence>
<protein>
    <recommendedName>
        <fullName evidence="2">Phospholipase-like protein</fullName>
    </recommendedName>
</protein>
<name>A0A699IFJ7_TANCI</name>
<proteinExistence type="predicted"/>
<accession>A0A699IFJ7</accession>
<organism evidence="1">
    <name type="scientific">Tanacetum cinerariifolium</name>
    <name type="common">Dalmatian daisy</name>
    <name type="synonym">Chrysanthemum cinerariifolium</name>
    <dbReference type="NCBI Taxonomy" id="118510"/>
    <lineage>
        <taxon>Eukaryota</taxon>
        <taxon>Viridiplantae</taxon>
        <taxon>Streptophyta</taxon>
        <taxon>Embryophyta</taxon>
        <taxon>Tracheophyta</taxon>
        <taxon>Spermatophyta</taxon>
        <taxon>Magnoliopsida</taxon>
        <taxon>eudicotyledons</taxon>
        <taxon>Gunneridae</taxon>
        <taxon>Pentapetalae</taxon>
        <taxon>asterids</taxon>
        <taxon>campanulids</taxon>
        <taxon>Asterales</taxon>
        <taxon>Asteraceae</taxon>
        <taxon>Asteroideae</taxon>
        <taxon>Anthemideae</taxon>
        <taxon>Anthemidinae</taxon>
        <taxon>Tanacetum</taxon>
    </lineage>
</organism>
<dbReference type="EMBL" id="BKCJ010293471">
    <property type="protein sequence ID" value="GEZ55693.1"/>
    <property type="molecule type" value="Genomic_DNA"/>
</dbReference>
<sequence>MLGRQLKLTDDEKENNPLYYHVVDSFQIQFGREEFCLLTGLKFGVENWTDYNDEKEPIPFRRRAYFDERNIEEECIPRHLNRNSYFEVTSEMYRELEEQRRGYKQMMDKRDDMYEKMSRFMKDMSVAPVPLAKEPIIADQHYRISDLSGY</sequence>
<dbReference type="AlphaFoldDB" id="A0A699IFJ7"/>